<evidence type="ECO:0000313" key="10">
    <source>
        <dbReference type="EMBL" id="GAA4011965.1"/>
    </source>
</evidence>
<feature type="transmembrane region" description="Helical" evidence="7">
    <location>
        <begin position="159"/>
        <end position="179"/>
    </location>
</feature>
<dbReference type="InterPro" id="IPR003593">
    <property type="entry name" value="AAA+_ATPase"/>
</dbReference>
<dbReference type="SUPFAM" id="SSF52540">
    <property type="entry name" value="P-loop containing nucleoside triphosphate hydrolases"/>
    <property type="match status" value="1"/>
</dbReference>
<dbReference type="SMART" id="SM00382">
    <property type="entry name" value="AAA"/>
    <property type="match status" value="1"/>
</dbReference>
<dbReference type="PROSITE" id="PS50929">
    <property type="entry name" value="ABC_TM1F"/>
    <property type="match status" value="1"/>
</dbReference>
<dbReference type="Pfam" id="PF00005">
    <property type="entry name" value="ABC_tran"/>
    <property type="match status" value="1"/>
</dbReference>
<keyword evidence="11" id="KW-1185">Reference proteome</keyword>
<accession>A0ABP7SIF2</accession>
<organism evidence="10 11">
    <name type="scientific">Allokutzneria multivorans</name>
    <dbReference type="NCBI Taxonomy" id="1142134"/>
    <lineage>
        <taxon>Bacteria</taxon>
        <taxon>Bacillati</taxon>
        <taxon>Actinomycetota</taxon>
        <taxon>Actinomycetes</taxon>
        <taxon>Pseudonocardiales</taxon>
        <taxon>Pseudonocardiaceae</taxon>
        <taxon>Allokutzneria</taxon>
    </lineage>
</organism>
<keyword evidence="2 7" id="KW-0812">Transmembrane</keyword>
<dbReference type="Proteomes" id="UP001501747">
    <property type="component" value="Unassembled WGS sequence"/>
</dbReference>
<dbReference type="CDD" id="cd03228">
    <property type="entry name" value="ABCC_MRP_Like"/>
    <property type="match status" value="1"/>
</dbReference>
<dbReference type="Gene3D" id="1.20.1560.10">
    <property type="entry name" value="ABC transporter type 1, transmembrane domain"/>
    <property type="match status" value="1"/>
</dbReference>
<dbReference type="Gene3D" id="3.40.50.300">
    <property type="entry name" value="P-loop containing nucleotide triphosphate hydrolases"/>
    <property type="match status" value="1"/>
</dbReference>
<keyword evidence="4 10" id="KW-0067">ATP-binding</keyword>
<dbReference type="PANTHER" id="PTHR24221">
    <property type="entry name" value="ATP-BINDING CASSETTE SUB-FAMILY B"/>
    <property type="match status" value="1"/>
</dbReference>
<evidence type="ECO:0000256" key="3">
    <source>
        <dbReference type="ARBA" id="ARBA00022741"/>
    </source>
</evidence>
<evidence type="ECO:0000256" key="1">
    <source>
        <dbReference type="ARBA" id="ARBA00004651"/>
    </source>
</evidence>
<feature type="transmembrane region" description="Helical" evidence="7">
    <location>
        <begin position="135"/>
        <end position="153"/>
    </location>
</feature>
<feature type="domain" description="ABC transporter" evidence="8">
    <location>
        <begin position="331"/>
        <end position="528"/>
    </location>
</feature>
<proteinExistence type="predicted"/>
<sequence>MLLSHLRTRGAALTRIAGWSVVEAGPALASGLVIATALDTGFLAGSPLVGTAWLGVLALLHVLRGVAERAVFPHLAEVVESFRDNLVTRVVEGTIHAAVAHRGSHSTTADPAVISRLTGQVEQARGLTGALVRTLRPLVLTLAVAVVGAAALAPVMLLIMGVPLVVVLLVFPFTVRALARRRRAVVLADERVAAETGRVLLGRRDITALGVEDRAAGAVVDAAEEHAAATVAQGRVEALRVLLTTAGGYVPLVILIGAGPALLASATLTPGEFVGAATYISAHLLPALRMITGTVSGFWTQLSVTLTRIEETSQPPAPAAPRTAHPSSNELVAEELSFSYGVSAEPIVRGLDLTVGAGGHLAIAGASGIGKSTLASLLAGVDEPHSGRVLLGGVPITEVDRAEVALIPQQAFVFVGTLGENLRYLSEASDEELDRAVDVLGARALVDRIGGYESTVDASALSAGERQLIALVRVYVSKARLVVLDEATSDLDAAAERHVERSFSARPGTLVTISHRASPELPRQSLTYFG</sequence>
<keyword evidence="3" id="KW-0547">Nucleotide-binding</keyword>
<dbReference type="InterPro" id="IPR039421">
    <property type="entry name" value="Type_1_exporter"/>
</dbReference>
<dbReference type="InterPro" id="IPR017871">
    <property type="entry name" value="ABC_transporter-like_CS"/>
</dbReference>
<dbReference type="GO" id="GO:0005524">
    <property type="term" value="F:ATP binding"/>
    <property type="evidence" value="ECO:0007669"/>
    <property type="project" value="UniProtKB-KW"/>
</dbReference>
<dbReference type="RefSeq" id="WP_344876598.1">
    <property type="nucleotide sequence ID" value="NZ_BAABAL010000013.1"/>
</dbReference>
<dbReference type="EMBL" id="BAABAL010000013">
    <property type="protein sequence ID" value="GAA4011965.1"/>
    <property type="molecule type" value="Genomic_DNA"/>
</dbReference>
<dbReference type="InterPro" id="IPR036640">
    <property type="entry name" value="ABC1_TM_sf"/>
</dbReference>
<feature type="domain" description="ABC transmembrane type-1" evidence="9">
    <location>
        <begin position="20"/>
        <end position="280"/>
    </location>
</feature>
<reference evidence="11" key="1">
    <citation type="journal article" date="2019" name="Int. J. Syst. Evol. Microbiol.">
        <title>The Global Catalogue of Microorganisms (GCM) 10K type strain sequencing project: providing services to taxonomists for standard genome sequencing and annotation.</title>
        <authorList>
            <consortium name="The Broad Institute Genomics Platform"/>
            <consortium name="The Broad Institute Genome Sequencing Center for Infectious Disease"/>
            <person name="Wu L."/>
            <person name="Ma J."/>
        </authorList>
    </citation>
    <scope>NUCLEOTIDE SEQUENCE [LARGE SCALE GENOMIC DNA]</scope>
    <source>
        <strain evidence="11">JCM 17342</strain>
    </source>
</reference>
<dbReference type="InterPro" id="IPR027417">
    <property type="entry name" value="P-loop_NTPase"/>
</dbReference>
<dbReference type="SUPFAM" id="SSF90123">
    <property type="entry name" value="ABC transporter transmembrane region"/>
    <property type="match status" value="1"/>
</dbReference>
<gene>
    <name evidence="10" type="ORF">GCM10022247_38180</name>
</gene>
<dbReference type="InterPro" id="IPR011527">
    <property type="entry name" value="ABC1_TM_dom"/>
</dbReference>
<evidence type="ECO:0000259" key="9">
    <source>
        <dbReference type="PROSITE" id="PS50929"/>
    </source>
</evidence>
<evidence type="ECO:0000259" key="8">
    <source>
        <dbReference type="PROSITE" id="PS50893"/>
    </source>
</evidence>
<comment type="subcellular location">
    <subcellularLocation>
        <location evidence="1">Cell membrane</location>
        <topology evidence="1">Multi-pass membrane protein</topology>
    </subcellularLocation>
</comment>
<evidence type="ECO:0000256" key="6">
    <source>
        <dbReference type="ARBA" id="ARBA00023136"/>
    </source>
</evidence>
<dbReference type="PROSITE" id="PS50893">
    <property type="entry name" value="ABC_TRANSPORTER_2"/>
    <property type="match status" value="1"/>
</dbReference>
<name>A0ABP7SIF2_9PSEU</name>
<dbReference type="PROSITE" id="PS00211">
    <property type="entry name" value="ABC_TRANSPORTER_1"/>
    <property type="match status" value="1"/>
</dbReference>
<keyword evidence="6 7" id="KW-0472">Membrane</keyword>
<evidence type="ECO:0000256" key="2">
    <source>
        <dbReference type="ARBA" id="ARBA00022692"/>
    </source>
</evidence>
<evidence type="ECO:0000313" key="11">
    <source>
        <dbReference type="Proteomes" id="UP001501747"/>
    </source>
</evidence>
<protein>
    <submittedName>
        <fullName evidence="10">ABC transporter ATP-binding protein</fullName>
    </submittedName>
</protein>
<keyword evidence="5 7" id="KW-1133">Transmembrane helix</keyword>
<dbReference type="PANTHER" id="PTHR24221:SF654">
    <property type="entry name" value="ATP-BINDING CASSETTE SUB-FAMILY B MEMBER 6"/>
    <property type="match status" value="1"/>
</dbReference>
<feature type="transmembrane region" description="Helical" evidence="7">
    <location>
        <begin position="12"/>
        <end position="35"/>
    </location>
</feature>
<evidence type="ECO:0000256" key="5">
    <source>
        <dbReference type="ARBA" id="ARBA00022989"/>
    </source>
</evidence>
<feature type="transmembrane region" description="Helical" evidence="7">
    <location>
        <begin position="41"/>
        <end position="63"/>
    </location>
</feature>
<evidence type="ECO:0000256" key="7">
    <source>
        <dbReference type="SAM" id="Phobius"/>
    </source>
</evidence>
<dbReference type="InterPro" id="IPR003439">
    <property type="entry name" value="ABC_transporter-like_ATP-bd"/>
</dbReference>
<comment type="caution">
    <text evidence="10">The sequence shown here is derived from an EMBL/GenBank/DDBJ whole genome shotgun (WGS) entry which is preliminary data.</text>
</comment>
<evidence type="ECO:0000256" key="4">
    <source>
        <dbReference type="ARBA" id="ARBA00022840"/>
    </source>
</evidence>